<protein>
    <submittedName>
        <fullName evidence="5">Uncharacterized protein</fullName>
    </submittedName>
</protein>
<keyword evidence="2" id="KW-0433">Leucine-rich repeat</keyword>
<keyword evidence="3" id="KW-0677">Repeat</keyword>
<accession>A0A176W7D0</accession>
<dbReference type="SUPFAM" id="SSF52047">
    <property type="entry name" value="RNI-like"/>
    <property type="match status" value="1"/>
</dbReference>
<evidence type="ECO:0000256" key="3">
    <source>
        <dbReference type="ARBA" id="ARBA00022737"/>
    </source>
</evidence>
<dbReference type="SMART" id="SM00368">
    <property type="entry name" value="LRR_RI"/>
    <property type="match status" value="5"/>
</dbReference>
<feature type="compositionally biased region" description="Basic and acidic residues" evidence="4">
    <location>
        <begin position="521"/>
        <end position="540"/>
    </location>
</feature>
<evidence type="ECO:0000313" key="5">
    <source>
        <dbReference type="EMBL" id="OAE28036.1"/>
    </source>
</evidence>
<evidence type="ECO:0000256" key="2">
    <source>
        <dbReference type="ARBA" id="ARBA00022614"/>
    </source>
</evidence>
<keyword evidence="6" id="KW-1185">Reference proteome</keyword>
<keyword evidence="1" id="KW-0343">GTPase activation</keyword>
<dbReference type="EMBL" id="LVLJ01001786">
    <property type="protein sequence ID" value="OAE28036.1"/>
    <property type="molecule type" value="Genomic_DNA"/>
</dbReference>
<dbReference type="PANTHER" id="PTHR24113:SF12">
    <property type="entry name" value="RAN GTPASE-ACTIVATING PROTEIN 1"/>
    <property type="match status" value="1"/>
</dbReference>
<dbReference type="GO" id="GO:0006913">
    <property type="term" value="P:nucleocytoplasmic transport"/>
    <property type="evidence" value="ECO:0007669"/>
    <property type="project" value="TreeGrafter"/>
</dbReference>
<dbReference type="GO" id="GO:0031267">
    <property type="term" value="F:small GTPase binding"/>
    <property type="evidence" value="ECO:0007669"/>
    <property type="project" value="TreeGrafter"/>
</dbReference>
<evidence type="ECO:0000256" key="1">
    <source>
        <dbReference type="ARBA" id="ARBA00022468"/>
    </source>
</evidence>
<dbReference type="InterPro" id="IPR027038">
    <property type="entry name" value="RanGap"/>
</dbReference>
<dbReference type="Gene3D" id="3.80.10.10">
    <property type="entry name" value="Ribonuclease Inhibitor"/>
    <property type="match status" value="2"/>
</dbReference>
<dbReference type="InterPro" id="IPR001611">
    <property type="entry name" value="Leu-rich_rpt"/>
</dbReference>
<dbReference type="GO" id="GO:0048471">
    <property type="term" value="C:perinuclear region of cytoplasm"/>
    <property type="evidence" value="ECO:0007669"/>
    <property type="project" value="TreeGrafter"/>
</dbReference>
<organism evidence="5 6">
    <name type="scientific">Marchantia polymorpha subsp. ruderalis</name>
    <dbReference type="NCBI Taxonomy" id="1480154"/>
    <lineage>
        <taxon>Eukaryota</taxon>
        <taxon>Viridiplantae</taxon>
        <taxon>Streptophyta</taxon>
        <taxon>Embryophyta</taxon>
        <taxon>Marchantiophyta</taxon>
        <taxon>Marchantiopsida</taxon>
        <taxon>Marchantiidae</taxon>
        <taxon>Marchantiales</taxon>
        <taxon>Marchantiaceae</taxon>
        <taxon>Marchantia</taxon>
    </lineage>
</organism>
<dbReference type="Proteomes" id="UP000077202">
    <property type="component" value="Unassembled WGS sequence"/>
</dbReference>
<feature type="region of interest" description="Disordered" evidence="4">
    <location>
        <begin position="506"/>
        <end position="540"/>
    </location>
</feature>
<dbReference type="AlphaFoldDB" id="A0A176W7D0"/>
<reference evidence="5" key="1">
    <citation type="submission" date="2016-03" db="EMBL/GenBank/DDBJ databases">
        <title>Mechanisms controlling the formation of the plant cell surface in tip-growing cells are functionally conserved among land plants.</title>
        <authorList>
            <person name="Honkanen S."/>
            <person name="Jones V.A."/>
            <person name="Morieri G."/>
            <person name="Champion C."/>
            <person name="Hetherington A.J."/>
            <person name="Kelly S."/>
            <person name="Saint-Marcoux D."/>
            <person name="Proust H."/>
            <person name="Prescott H."/>
            <person name="Dolan L."/>
        </authorList>
    </citation>
    <scope>NUCLEOTIDE SEQUENCE [LARGE SCALE GENOMIC DNA]</scope>
    <source>
        <tissue evidence="5">Whole gametophyte</tissue>
    </source>
</reference>
<sequence length="560" mass="60698">MGITTLFSLCATKLSEDIRHSTVVLQHWIMSEKNQILKSRMTLSLQLLTILRSRITMTKEVDTDGRPTPEDDRVEPDANAYRTEADLRSGPGEPAGFRIRVRAMAQHSRRIDRLHHTFNNFVDQVDVLGDIVRSWTPENREDVEAKLLAELEVETMVVLHGSADRETGDDDDGVAALGRVLQQRSFPRVKTLGLVYCRLKQEQSVAEIATAIGAGNLPNLETLNFGSNSKIGDAGAKLLAEALGSAKLPGLHRLHLIDSGVGDEGLTALANALGTGNTPSLTRLHVGSENEVFHSSGASTLAQVFGSGHLPALEDLSLQGLVDEEGVVALLKALELGKVGEFKNLDMSNCKFGLEGAKALADVLQTPQFSTLRLLDLQGNPAIDDAAILALSAAFKSNNLSNLRCLGLKKVSMSGAGLLELASVLESGHLPGLMELFADGAENTPASAEALVRAYEKNTALVALITIDWPTTPEVTAEDWPSATLQGNADFFKRRNKDRQIAMSRQFRGTVDSEASEENAQDAKDVETLPEKKETSELKPWKRGLSFARRDVPVEIKVCS</sequence>
<dbReference type="InterPro" id="IPR032675">
    <property type="entry name" value="LRR_dom_sf"/>
</dbReference>
<comment type="caution">
    <text evidence="5">The sequence shown here is derived from an EMBL/GenBank/DDBJ whole genome shotgun (WGS) entry which is preliminary data.</text>
</comment>
<dbReference type="GO" id="GO:0005634">
    <property type="term" value="C:nucleus"/>
    <property type="evidence" value="ECO:0007669"/>
    <property type="project" value="TreeGrafter"/>
</dbReference>
<dbReference type="Pfam" id="PF13516">
    <property type="entry name" value="LRR_6"/>
    <property type="match status" value="2"/>
</dbReference>
<gene>
    <name evidence="5" type="ORF">AXG93_2351s1140</name>
</gene>
<evidence type="ECO:0000313" key="6">
    <source>
        <dbReference type="Proteomes" id="UP000077202"/>
    </source>
</evidence>
<proteinExistence type="predicted"/>
<dbReference type="PANTHER" id="PTHR24113">
    <property type="entry name" value="RAN GTPASE-ACTIVATING PROTEIN 1"/>
    <property type="match status" value="1"/>
</dbReference>
<dbReference type="GO" id="GO:0005096">
    <property type="term" value="F:GTPase activator activity"/>
    <property type="evidence" value="ECO:0007669"/>
    <property type="project" value="UniProtKB-KW"/>
</dbReference>
<dbReference type="GO" id="GO:0005829">
    <property type="term" value="C:cytosol"/>
    <property type="evidence" value="ECO:0007669"/>
    <property type="project" value="TreeGrafter"/>
</dbReference>
<name>A0A176W7D0_MARPO</name>
<evidence type="ECO:0000256" key="4">
    <source>
        <dbReference type="SAM" id="MobiDB-lite"/>
    </source>
</evidence>